<protein>
    <recommendedName>
        <fullName evidence="5">Homeobox domain-containing protein</fullName>
    </recommendedName>
</protein>
<sequence>MRWRRPFPRGTPKRRAPHFSLPSGPSNPNDIGKRERESVLEFACGRGESVVVVWFQNRRAKFRKQERLAQQKATQSSTAASTGSSTPSSTSSSSSASTPSSNNNGSAPGGAASGGGGEGAGGGVGGTGSGAPSVGVVKTEPKGVGGGGGGGKDAKPGTPNHQTPSSGGDVKPLNGGVLGVGECRPLLARPSAMLLLH</sequence>
<evidence type="ECO:0000256" key="4">
    <source>
        <dbReference type="SAM" id="MobiDB-lite"/>
    </source>
</evidence>
<feature type="region of interest" description="Disordered" evidence="4">
    <location>
        <begin position="63"/>
        <end position="174"/>
    </location>
</feature>
<evidence type="ECO:0000256" key="2">
    <source>
        <dbReference type="PROSITE-ProRule" id="PRU00108"/>
    </source>
</evidence>
<dbReference type="CDD" id="cd00086">
    <property type="entry name" value="homeodomain"/>
    <property type="match status" value="1"/>
</dbReference>
<feature type="domain" description="Homeobox" evidence="5">
    <location>
        <begin position="33"/>
        <end position="65"/>
    </location>
</feature>
<dbReference type="PROSITE" id="PS50071">
    <property type="entry name" value="HOMEOBOX_2"/>
    <property type="match status" value="1"/>
</dbReference>
<name>A0A8K0NZ52_LADFU</name>
<reference evidence="6" key="2">
    <citation type="submission" date="2017-10" db="EMBL/GenBank/DDBJ databases">
        <title>Ladona fulva Genome sequencing and assembly.</title>
        <authorList>
            <person name="Murali S."/>
            <person name="Richards S."/>
            <person name="Bandaranaike D."/>
            <person name="Bellair M."/>
            <person name="Blankenburg K."/>
            <person name="Chao H."/>
            <person name="Dinh H."/>
            <person name="Doddapaneni H."/>
            <person name="Dugan-Rocha S."/>
            <person name="Elkadiri S."/>
            <person name="Gnanaolivu R."/>
            <person name="Hernandez B."/>
            <person name="Skinner E."/>
            <person name="Javaid M."/>
            <person name="Lee S."/>
            <person name="Li M."/>
            <person name="Ming W."/>
            <person name="Munidasa M."/>
            <person name="Muniz J."/>
            <person name="Nguyen L."/>
            <person name="Hughes D."/>
            <person name="Osuji N."/>
            <person name="Pu L.-L."/>
            <person name="Puazo M."/>
            <person name="Qu C."/>
            <person name="Quiroz J."/>
            <person name="Raj R."/>
            <person name="Weissenberger G."/>
            <person name="Xin Y."/>
            <person name="Zou X."/>
            <person name="Han Y."/>
            <person name="Worley K."/>
            <person name="Muzny D."/>
            <person name="Gibbs R."/>
        </authorList>
    </citation>
    <scope>NUCLEOTIDE SEQUENCE</scope>
    <source>
        <strain evidence="6">Sampled in the wild</strain>
    </source>
</reference>
<evidence type="ECO:0000256" key="3">
    <source>
        <dbReference type="RuleBase" id="RU000682"/>
    </source>
</evidence>
<keyword evidence="2 3" id="KW-0238">DNA-binding</keyword>
<evidence type="ECO:0000259" key="5">
    <source>
        <dbReference type="PROSITE" id="PS50071"/>
    </source>
</evidence>
<dbReference type="GO" id="GO:0005634">
    <property type="term" value="C:nucleus"/>
    <property type="evidence" value="ECO:0007669"/>
    <property type="project" value="UniProtKB-SubCell"/>
</dbReference>
<dbReference type="OrthoDB" id="6159439at2759"/>
<dbReference type="EMBL" id="KZ308446">
    <property type="protein sequence ID" value="KAG8229790.1"/>
    <property type="molecule type" value="Genomic_DNA"/>
</dbReference>
<dbReference type="InterPro" id="IPR001356">
    <property type="entry name" value="HD"/>
</dbReference>
<evidence type="ECO:0000313" key="6">
    <source>
        <dbReference type="EMBL" id="KAG8229790.1"/>
    </source>
</evidence>
<evidence type="ECO:0000313" key="7">
    <source>
        <dbReference type="Proteomes" id="UP000792457"/>
    </source>
</evidence>
<gene>
    <name evidence="6" type="ORF">J437_LFUL005871</name>
</gene>
<organism evidence="6 7">
    <name type="scientific">Ladona fulva</name>
    <name type="common">Scarce chaser dragonfly</name>
    <name type="synonym">Libellula fulva</name>
    <dbReference type="NCBI Taxonomy" id="123851"/>
    <lineage>
        <taxon>Eukaryota</taxon>
        <taxon>Metazoa</taxon>
        <taxon>Ecdysozoa</taxon>
        <taxon>Arthropoda</taxon>
        <taxon>Hexapoda</taxon>
        <taxon>Insecta</taxon>
        <taxon>Pterygota</taxon>
        <taxon>Palaeoptera</taxon>
        <taxon>Odonata</taxon>
        <taxon>Epiprocta</taxon>
        <taxon>Anisoptera</taxon>
        <taxon>Libelluloidea</taxon>
        <taxon>Libellulidae</taxon>
        <taxon>Ladona</taxon>
    </lineage>
</organism>
<dbReference type="PANTHER" id="PTHR24329">
    <property type="entry name" value="HOMEOBOX PROTEIN ARISTALESS"/>
    <property type="match status" value="1"/>
</dbReference>
<dbReference type="PANTHER" id="PTHR24329:SF543">
    <property type="entry name" value="FI01017P-RELATED"/>
    <property type="match status" value="1"/>
</dbReference>
<dbReference type="GO" id="GO:0000981">
    <property type="term" value="F:DNA-binding transcription factor activity, RNA polymerase II-specific"/>
    <property type="evidence" value="ECO:0007669"/>
    <property type="project" value="TreeGrafter"/>
</dbReference>
<comment type="caution">
    <text evidence="6">The sequence shown here is derived from an EMBL/GenBank/DDBJ whole genome shotgun (WGS) entry which is preliminary data.</text>
</comment>
<accession>A0A8K0NZ52</accession>
<dbReference type="SUPFAM" id="SSF46689">
    <property type="entry name" value="Homeodomain-like"/>
    <property type="match status" value="1"/>
</dbReference>
<keyword evidence="2 3" id="KW-0539">Nucleus</keyword>
<dbReference type="Gene3D" id="1.10.10.60">
    <property type="entry name" value="Homeodomain-like"/>
    <property type="match status" value="1"/>
</dbReference>
<keyword evidence="2 3" id="KW-0371">Homeobox</keyword>
<dbReference type="GO" id="GO:0000977">
    <property type="term" value="F:RNA polymerase II transcription regulatory region sequence-specific DNA binding"/>
    <property type="evidence" value="ECO:0007669"/>
    <property type="project" value="TreeGrafter"/>
</dbReference>
<dbReference type="Proteomes" id="UP000792457">
    <property type="component" value="Unassembled WGS sequence"/>
</dbReference>
<comment type="subcellular location">
    <subcellularLocation>
        <location evidence="1 2 3">Nucleus</location>
    </subcellularLocation>
</comment>
<dbReference type="InterPro" id="IPR050649">
    <property type="entry name" value="Paired_Homeobox_TFs"/>
</dbReference>
<keyword evidence="7" id="KW-1185">Reference proteome</keyword>
<reference evidence="6" key="1">
    <citation type="submission" date="2013-04" db="EMBL/GenBank/DDBJ databases">
        <authorList>
            <person name="Qu J."/>
            <person name="Murali S.C."/>
            <person name="Bandaranaike D."/>
            <person name="Bellair M."/>
            <person name="Blankenburg K."/>
            <person name="Chao H."/>
            <person name="Dinh H."/>
            <person name="Doddapaneni H."/>
            <person name="Downs B."/>
            <person name="Dugan-Rocha S."/>
            <person name="Elkadiri S."/>
            <person name="Gnanaolivu R.D."/>
            <person name="Hernandez B."/>
            <person name="Javaid M."/>
            <person name="Jayaseelan J.C."/>
            <person name="Lee S."/>
            <person name="Li M."/>
            <person name="Ming W."/>
            <person name="Munidasa M."/>
            <person name="Muniz J."/>
            <person name="Nguyen L."/>
            <person name="Ongeri F."/>
            <person name="Osuji N."/>
            <person name="Pu L.-L."/>
            <person name="Puazo M."/>
            <person name="Qu C."/>
            <person name="Quiroz J."/>
            <person name="Raj R."/>
            <person name="Weissenberger G."/>
            <person name="Xin Y."/>
            <person name="Zou X."/>
            <person name="Han Y."/>
            <person name="Richards S."/>
            <person name="Worley K."/>
            <person name="Muzny D."/>
            <person name="Gibbs R."/>
        </authorList>
    </citation>
    <scope>NUCLEOTIDE SEQUENCE</scope>
    <source>
        <strain evidence="6">Sampled in the wild</strain>
    </source>
</reference>
<dbReference type="Pfam" id="PF00046">
    <property type="entry name" value="Homeodomain"/>
    <property type="match status" value="1"/>
</dbReference>
<evidence type="ECO:0000256" key="1">
    <source>
        <dbReference type="ARBA" id="ARBA00004123"/>
    </source>
</evidence>
<feature type="region of interest" description="Disordered" evidence="4">
    <location>
        <begin position="1"/>
        <end position="34"/>
    </location>
</feature>
<proteinExistence type="predicted"/>
<feature type="compositionally biased region" description="Low complexity" evidence="4">
    <location>
        <begin position="76"/>
        <end position="106"/>
    </location>
</feature>
<dbReference type="AlphaFoldDB" id="A0A8K0NZ52"/>
<feature type="compositionally biased region" description="Basic residues" evidence="4">
    <location>
        <begin position="1"/>
        <end position="17"/>
    </location>
</feature>
<feature type="DNA-binding region" description="Homeobox" evidence="2">
    <location>
        <begin position="35"/>
        <end position="66"/>
    </location>
</feature>
<dbReference type="InterPro" id="IPR009057">
    <property type="entry name" value="Homeodomain-like_sf"/>
</dbReference>
<feature type="compositionally biased region" description="Gly residues" evidence="4">
    <location>
        <begin position="107"/>
        <end position="129"/>
    </location>
</feature>